<dbReference type="PANTHER" id="PTHR10218">
    <property type="entry name" value="GTP-BINDING PROTEIN ALPHA SUBUNIT"/>
    <property type="match status" value="1"/>
</dbReference>
<dbReference type="PANTHER" id="PTHR10218:SF302">
    <property type="entry name" value="GUANINE NUCLEOTIDE-BINDING PROTEIN ALPHA-5 SUBUNIT"/>
    <property type="match status" value="1"/>
</dbReference>
<evidence type="ECO:0000256" key="2">
    <source>
        <dbReference type="ARBA" id="ARBA00022741"/>
    </source>
</evidence>
<evidence type="ECO:0000256" key="1">
    <source>
        <dbReference type="ARBA" id="ARBA00022723"/>
    </source>
</evidence>
<evidence type="ECO:0000313" key="7">
    <source>
        <dbReference type="Proteomes" id="UP000193642"/>
    </source>
</evidence>
<accession>A0A1Y2BQ60</accession>
<dbReference type="Gene3D" id="3.40.50.300">
    <property type="entry name" value="P-loop containing nucleotide triphosphate hydrolases"/>
    <property type="match status" value="2"/>
</dbReference>
<keyword evidence="7" id="KW-1185">Reference proteome</keyword>
<dbReference type="Proteomes" id="UP000193642">
    <property type="component" value="Unassembled WGS sequence"/>
</dbReference>
<reference evidence="6 7" key="1">
    <citation type="submission" date="2016-07" db="EMBL/GenBank/DDBJ databases">
        <title>Pervasive Adenine N6-methylation of Active Genes in Fungi.</title>
        <authorList>
            <consortium name="DOE Joint Genome Institute"/>
            <person name="Mondo S.J."/>
            <person name="Dannebaum R.O."/>
            <person name="Kuo R.C."/>
            <person name="Labutti K."/>
            <person name="Haridas S."/>
            <person name="Kuo A."/>
            <person name="Salamov A."/>
            <person name="Ahrendt S.R."/>
            <person name="Lipzen A."/>
            <person name="Sullivan W."/>
            <person name="Andreopoulos W.B."/>
            <person name="Clum A."/>
            <person name="Lindquist E."/>
            <person name="Daum C."/>
            <person name="Ramamoorthy G.K."/>
            <person name="Gryganskyi A."/>
            <person name="Culley D."/>
            <person name="Magnuson J.K."/>
            <person name="James T.Y."/>
            <person name="O'Malley M.A."/>
            <person name="Stajich J.E."/>
            <person name="Spatafora J.W."/>
            <person name="Visel A."/>
            <person name="Grigoriev I.V."/>
        </authorList>
    </citation>
    <scope>NUCLEOTIDE SEQUENCE [LARGE SCALE GENOMIC DNA]</scope>
    <source>
        <strain evidence="6 7">JEL800</strain>
    </source>
</reference>
<dbReference type="GO" id="GO:0003924">
    <property type="term" value="F:GTPase activity"/>
    <property type="evidence" value="ECO:0007669"/>
    <property type="project" value="InterPro"/>
</dbReference>
<dbReference type="PROSITE" id="PS51882">
    <property type="entry name" value="G_ALPHA"/>
    <property type="match status" value="1"/>
</dbReference>
<keyword evidence="5" id="KW-0460">Magnesium</keyword>
<dbReference type="GO" id="GO:0005834">
    <property type="term" value="C:heterotrimeric G-protein complex"/>
    <property type="evidence" value="ECO:0007669"/>
    <property type="project" value="TreeGrafter"/>
</dbReference>
<dbReference type="GO" id="GO:0001664">
    <property type="term" value="F:G protein-coupled receptor binding"/>
    <property type="evidence" value="ECO:0007669"/>
    <property type="project" value="TreeGrafter"/>
</dbReference>
<keyword evidence="3" id="KW-0342">GTP-binding</keyword>
<dbReference type="STRING" id="329046.A0A1Y2BQ60"/>
<dbReference type="SMART" id="SM00275">
    <property type="entry name" value="G_alpha"/>
    <property type="match status" value="1"/>
</dbReference>
<evidence type="ECO:0000256" key="4">
    <source>
        <dbReference type="ARBA" id="ARBA00023224"/>
    </source>
</evidence>
<evidence type="ECO:0008006" key="8">
    <source>
        <dbReference type="Google" id="ProtNLM"/>
    </source>
</evidence>
<dbReference type="GO" id="GO:0031683">
    <property type="term" value="F:G-protein beta/gamma-subunit complex binding"/>
    <property type="evidence" value="ECO:0007669"/>
    <property type="project" value="InterPro"/>
</dbReference>
<evidence type="ECO:0000313" key="6">
    <source>
        <dbReference type="EMBL" id="ORY36879.1"/>
    </source>
</evidence>
<keyword evidence="4" id="KW-0807">Transducer</keyword>
<dbReference type="Pfam" id="PF00503">
    <property type="entry name" value="G-alpha"/>
    <property type="match status" value="1"/>
</dbReference>
<dbReference type="EMBL" id="MCGO01000053">
    <property type="protein sequence ID" value="ORY36879.1"/>
    <property type="molecule type" value="Genomic_DNA"/>
</dbReference>
<dbReference type="GO" id="GO:0005737">
    <property type="term" value="C:cytoplasm"/>
    <property type="evidence" value="ECO:0007669"/>
    <property type="project" value="TreeGrafter"/>
</dbReference>
<protein>
    <recommendedName>
        <fullName evidence="8">G domain-containing protein</fullName>
    </recommendedName>
</protein>
<dbReference type="InterPro" id="IPR001019">
    <property type="entry name" value="Gprotein_alpha_su"/>
</dbReference>
<dbReference type="AlphaFoldDB" id="A0A1Y2BQ60"/>
<dbReference type="SUPFAM" id="SSF47895">
    <property type="entry name" value="Transducin (alpha subunit), insertion domain"/>
    <property type="match status" value="1"/>
</dbReference>
<dbReference type="InterPro" id="IPR027417">
    <property type="entry name" value="P-loop_NTPase"/>
</dbReference>
<dbReference type="InterPro" id="IPR011025">
    <property type="entry name" value="GproteinA_insert"/>
</dbReference>
<gene>
    <name evidence="6" type="ORF">BCR33DRAFT_721805</name>
</gene>
<name>A0A1Y2BQ60_9FUNG</name>
<comment type="caution">
    <text evidence="6">The sequence shown here is derived from an EMBL/GenBank/DDBJ whole genome shotgun (WGS) entry which is preliminary data.</text>
</comment>
<proteinExistence type="predicted"/>
<dbReference type="OrthoDB" id="10409805at2759"/>
<evidence type="ECO:0000256" key="5">
    <source>
        <dbReference type="PIRSR" id="PIRSR601019-2"/>
    </source>
</evidence>
<dbReference type="GO" id="GO:0005525">
    <property type="term" value="F:GTP binding"/>
    <property type="evidence" value="ECO:0007669"/>
    <property type="project" value="UniProtKB-KW"/>
</dbReference>
<dbReference type="SUPFAM" id="SSF52540">
    <property type="entry name" value="P-loop containing nucleoside triphosphate hydrolases"/>
    <property type="match status" value="1"/>
</dbReference>
<dbReference type="GO" id="GO:0007188">
    <property type="term" value="P:adenylate cyclase-modulating G protein-coupled receptor signaling pathway"/>
    <property type="evidence" value="ECO:0007669"/>
    <property type="project" value="TreeGrafter"/>
</dbReference>
<keyword evidence="1 5" id="KW-0479">Metal-binding</keyword>
<dbReference type="GO" id="GO:0046872">
    <property type="term" value="F:metal ion binding"/>
    <property type="evidence" value="ECO:0007669"/>
    <property type="project" value="UniProtKB-KW"/>
</dbReference>
<feature type="binding site" evidence="5">
    <location>
        <position position="288"/>
    </location>
    <ligand>
        <name>Mg(2+)</name>
        <dbReference type="ChEBI" id="CHEBI:18420"/>
    </ligand>
</feature>
<dbReference type="Gene3D" id="1.10.400.10">
    <property type="entry name" value="GI Alpha 1, domain 2-like"/>
    <property type="match status" value="2"/>
</dbReference>
<evidence type="ECO:0000256" key="3">
    <source>
        <dbReference type="ARBA" id="ARBA00023134"/>
    </source>
</evidence>
<sequence>MGSCGSKDVPTSNTKTVVTAKSTKSLKKAVMKTGLKVLILGLPNSGKTTLLKQIRHLYGRDFTTKEQTTFKADILREFLLCTKTLASIGDDVLQASPRSDTRQKSSQISVPDVYLVAPAEEKQESPKHLIYGSIQTLASTKEPNNDEAMVVTAHVCLVPEPIFRDVIHEKVPLKPADVSRNASIRTAKISTESLASKKAGRKLSVDNGCTSTFQETEIELRFAVNVIKSFQEGSEFSTDLANAIEYLWKDDRVKKALEMAQIPECLELIMSPCYTPTPEDAMHTKLASTPSPLSFTHNECDYLILDTLRDSKTHISDALAQFEYTGAIYFVVSLDSYDLEGHTTKSSQCKGYFGLSCSDCRKTVLEAYDLFKLLCNHSLLPNTKMVLRKITKKPFGDYIEEYKGANTFLGFVKAAPEKDIVPYVLSAVNIKQMKTVLESVL</sequence>
<organism evidence="6 7">
    <name type="scientific">Rhizoclosmatium globosum</name>
    <dbReference type="NCBI Taxonomy" id="329046"/>
    <lineage>
        <taxon>Eukaryota</taxon>
        <taxon>Fungi</taxon>
        <taxon>Fungi incertae sedis</taxon>
        <taxon>Chytridiomycota</taxon>
        <taxon>Chytridiomycota incertae sedis</taxon>
        <taxon>Chytridiomycetes</taxon>
        <taxon>Chytridiales</taxon>
        <taxon>Chytriomycetaceae</taxon>
        <taxon>Rhizoclosmatium</taxon>
    </lineage>
</organism>
<keyword evidence="2" id="KW-0547">Nucleotide-binding</keyword>